<evidence type="ECO:0000313" key="1">
    <source>
        <dbReference type="EMBL" id="CAD79092.1"/>
    </source>
</evidence>
<protein>
    <submittedName>
        <fullName evidence="1">Uncharacterized protein</fullName>
    </submittedName>
</protein>
<dbReference type="KEGG" id="rba:RB11389"/>
<dbReference type="HOGENOM" id="CLU_2938698_0_0_0"/>
<evidence type="ECO:0000313" key="2">
    <source>
        <dbReference type="Proteomes" id="UP000001025"/>
    </source>
</evidence>
<dbReference type="EnsemblBacteria" id="CAD79092">
    <property type="protein sequence ID" value="CAD79092"/>
    <property type="gene ID" value="RB11389"/>
</dbReference>
<dbReference type="InParanoid" id="Q7UEE4"/>
<accession>Q7UEE4</accession>
<reference evidence="1 2" key="1">
    <citation type="journal article" date="2003" name="Proc. Natl. Acad. Sci. U.S.A.">
        <title>Complete genome sequence of the marine planctomycete Pirellula sp. strain 1.</title>
        <authorList>
            <person name="Gloeckner F.O."/>
            <person name="Kube M."/>
            <person name="Bauer M."/>
            <person name="Teeling H."/>
            <person name="Lombardot T."/>
            <person name="Ludwig W."/>
            <person name="Gade D."/>
            <person name="Beck A."/>
            <person name="Borzym K."/>
            <person name="Heitmann K."/>
            <person name="Rabus R."/>
            <person name="Schlesner H."/>
            <person name="Amann R."/>
            <person name="Reinhardt R."/>
        </authorList>
    </citation>
    <scope>NUCLEOTIDE SEQUENCE [LARGE SCALE GENOMIC DNA]</scope>
    <source>
        <strain evidence="2">DSM 10527 / NCIMB 13988 / SH1</strain>
    </source>
</reference>
<keyword evidence="2" id="KW-1185">Reference proteome</keyword>
<sequence>MLHVGFFRFIPLSRNHLRQRSSRRFLCRLRHLRTLWPALAAGFRFLGQNSYVLCVLAGLG</sequence>
<organism evidence="1 2">
    <name type="scientific">Rhodopirellula baltica (strain DSM 10527 / NCIMB 13988 / SH1)</name>
    <dbReference type="NCBI Taxonomy" id="243090"/>
    <lineage>
        <taxon>Bacteria</taxon>
        <taxon>Pseudomonadati</taxon>
        <taxon>Planctomycetota</taxon>
        <taxon>Planctomycetia</taxon>
        <taxon>Pirellulales</taxon>
        <taxon>Pirellulaceae</taxon>
        <taxon>Rhodopirellula</taxon>
    </lineage>
</organism>
<dbReference type="Proteomes" id="UP000001025">
    <property type="component" value="Chromosome"/>
</dbReference>
<proteinExistence type="predicted"/>
<dbReference type="AlphaFoldDB" id="Q7UEE4"/>
<gene>
    <name evidence="1" type="ordered locus">RB11389</name>
</gene>
<dbReference type="EMBL" id="BX294153">
    <property type="protein sequence ID" value="CAD79092.1"/>
    <property type="molecule type" value="Genomic_DNA"/>
</dbReference>
<name>Q7UEE4_RHOBA</name>